<name>A0A9Q5D976_9BACT</name>
<dbReference type="Proteomes" id="UP000281028">
    <property type="component" value="Unassembled WGS sequence"/>
</dbReference>
<gene>
    <name evidence="1" type="ORF">ECE50_026340</name>
</gene>
<evidence type="ECO:0000313" key="1">
    <source>
        <dbReference type="EMBL" id="NSL90369.1"/>
    </source>
</evidence>
<evidence type="ECO:0000313" key="2">
    <source>
        <dbReference type="Proteomes" id="UP000281028"/>
    </source>
</evidence>
<dbReference type="AlphaFoldDB" id="A0A9Q5D976"/>
<sequence>MSSSNIIYSADPGLILAFHGCDESTCQAIISGREMLKTSKNKYDWLGSGIYFWQNNYDRALHFATHGPSNKGKVAKPAVIGAVLSLGNCLDLTDKKNIDLVKVAYNTFKETTELTGNKLPENTNPITDPHSPDKVLRELDCKVIEYLHSIVGKNEPFDSVRGVFFEGSPVYNGAGFFEKTHIQICIRNPNCIKGFFLPRKRVKWPTSL</sequence>
<comment type="caution">
    <text evidence="1">The sequence shown here is derived from an EMBL/GenBank/DDBJ whole genome shotgun (WGS) entry which is preliminary data.</text>
</comment>
<reference evidence="1" key="1">
    <citation type="submission" date="2020-05" db="EMBL/GenBank/DDBJ databases">
        <title>Chitinophaga laudate sp. nov., isolated from a tropical peat swamp.</title>
        <authorList>
            <person name="Goh C.B.S."/>
            <person name="Lee M.S."/>
            <person name="Parimannan S."/>
            <person name="Pasbakhsh P."/>
            <person name="Yule C.M."/>
            <person name="Rajandas H."/>
            <person name="Loke S."/>
            <person name="Croft L."/>
            <person name="Tan J.B.L."/>
        </authorList>
    </citation>
    <scope>NUCLEOTIDE SEQUENCE</scope>
    <source>
        <strain evidence="1">Mgbs1</strain>
    </source>
</reference>
<accession>A0A9Q5D976</accession>
<proteinExistence type="predicted"/>
<protein>
    <submittedName>
        <fullName evidence="1">Uncharacterized protein</fullName>
    </submittedName>
</protein>
<dbReference type="EMBL" id="RIAR02000001">
    <property type="protein sequence ID" value="NSL90369.1"/>
    <property type="molecule type" value="Genomic_DNA"/>
</dbReference>
<keyword evidence="2" id="KW-1185">Reference proteome</keyword>
<organism evidence="1 2">
    <name type="scientific">Chitinophaga solisilvae</name>
    <dbReference type="NCBI Taxonomy" id="1233460"/>
    <lineage>
        <taxon>Bacteria</taxon>
        <taxon>Pseudomonadati</taxon>
        <taxon>Bacteroidota</taxon>
        <taxon>Chitinophagia</taxon>
        <taxon>Chitinophagales</taxon>
        <taxon>Chitinophagaceae</taxon>
        <taxon>Chitinophaga</taxon>
    </lineage>
</organism>